<organism evidence="2 3">
    <name type="scientific">Pristionchus pacificus</name>
    <name type="common">Parasitic nematode worm</name>
    <dbReference type="NCBI Taxonomy" id="54126"/>
    <lineage>
        <taxon>Eukaryota</taxon>
        <taxon>Metazoa</taxon>
        <taxon>Ecdysozoa</taxon>
        <taxon>Nematoda</taxon>
        <taxon>Chromadorea</taxon>
        <taxon>Rhabditida</taxon>
        <taxon>Rhabditina</taxon>
        <taxon>Diplogasteromorpha</taxon>
        <taxon>Diplogasteroidea</taxon>
        <taxon>Neodiplogasteridae</taxon>
        <taxon>Pristionchus</taxon>
    </lineage>
</organism>
<feature type="compositionally biased region" description="Polar residues" evidence="1">
    <location>
        <begin position="178"/>
        <end position="191"/>
    </location>
</feature>
<feature type="compositionally biased region" description="Basic and acidic residues" evidence="1">
    <location>
        <begin position="429"/>
        <end position="452"/>
    </location>
</feature>
<sequence>MDSPRMSKLTYHVSIALFLSIFALSSLVLSTPILFNTISDLELILETERVTYERMANEIWNDLYDPDEVDKKRIVRESVEKRSARKLPPPSTVLFSKGRDASCGIALEFAPDNTGKNQVDHGKSFNAVGENNYVPPPPPPRVSAPPKESCPIGPSGQPGPDGIPGIDGIPGSPGKAGSTPTSYTNAQQTSRSCDESCPAGPPGLPGYKGKRGNRGPIGPTGQPGYSGMDGMMGDNGSDGDIGMPGSVGLPGQRGVPGEDGMAFGRGAPALMGMLSPGPRGETGMMGLEGDEGYPGERGDDAPRGDIGERGIQGGPGLPGRDGPPGEKGKDGKIGMKKERITGKDAEYCPCPEKNNQKPEFQPREEYHKPEEVNDYSSQQSPPTPPPIKVEPSTYPPVEVSRDEDTQHTPARDDHPQVNQPGRPPPGYERIGHIETSEYKSRSQRTSKHDFARSLRRRLSKGKIDPSESIEGSGEESPHKTHVKPRSSSTKCDEENPSISKRKAEDEDLIVASPYRLL</sequence>
<reference evidence="3" key="1">
    <citation type="journal article" date="2008" name="Nat. Genet.">
        <title>The Pristionchus pacificus genome provides a unique perspective on nematode lifestyle and parasitism.</title>
        <authorList>
            <person name="Dieterich C."/>
            <person name="Clifton S.W."/>
            <person name="Schuster L.N."/>
            <person name="Chinwalla A."/>
            <person name="Delehaunty K."/>
            <person name="Dinkelacker I."/>
            <person name="Fulton L."/>
            <person name="Fulton R."/>
            <person name="Godfrey J."/>
            <person name="Minx P."/>
            <person name="Mitreva M."/>
            <person name="Roeseler W."/>
            <person name="Tian H."/>
            <person name="Witte H."/>
            <person name="Yang S.P."/>
            <person name="Wilson R.K."/>
            <person name="Sommer R.J."/>
        </authorList>
    </citation>
    <scope>NUCLEOTIDE SEQUENCE [LARGE SCALE GENOMIC DNA]</scope>
    <source>
        <strain evidence="3">PS312</strain>
    </source>
</reference>
<feature type="compositionally biased region" description="Gly residues" evidence="1">
    <location>
        <begin position="310"/>
        <end position="319"/>
    </location>
</feature>
<feature type="compositionally biased region" description="Basic and acidic residues" evidence="1">
    <location>
        <begin position="323"/>
        <end position="346"/>
    </location>
</feature>
<proteinExistence type="predicted"/>
<feature type="compositionally biased region" description="Pro residues" evidence="1">
    <location>
        <begin position="134"/>
        <end position="143"/>
    </location>
</feature>
<dbReference type="AlphaFoldDB" id="A0A2A6BKM3"/>
<keyword evidence="3" id="KW-1185">Reference proteome</keyword>
<evidence type="ECO:0000313" key="2">
    <source>
        <dbReference type="EnsemblMetazoa" id="PPA21075.1"/>
    </source>
</evidence>
<reference evidence="2" key="2">
    <citation type="submission" date="2022-06" db="UniProtKB">
        <authorList>
            <consortium name="EnsemblMetazoa"/>
        </authorList>
    </citation>
    <scope>IDENTIFICATION</scope>
    <source>
        <strain evidence="2">PS312</strain>
    </source>
</reference>
<dbReference type="InterPro" id="IPR008160">
    <property type="entry name" value="Collagen"/>
</dbReference>
<gene>
    <name evidence="2" type="primary">WBGene00110629</name>
</gene>
<evidence type="ECO:0000313" key="3">
    <source>
        <dbReference type="Proteomes" id="UP000005239"/>
    </source>
</evidence>
<protein>
    <submittedName>
        <fullName evidence="2">Col-164 protein</fullName>
    </submittedName>
</protein>
<accession>A0A2A6BKM3</accession>
<dbReference type="PANTHER" id="PTHR24637">
    <property type="entry name" value="COLLAGEN"/>
    <property type="match status" value="1"/>
</dbReference>
<dbReference type="Pfam" id="PF01391">
    <property type="entry name" value="Collagen"/>
    <property type="match status" value="2"/>
</dbReference>
<feature type="compositionally biased region" description="Basic and acidic residues" evidence="1">
    <location>
        <begin position="399"/>
        <end position="415"/>
    </location>
</feature>
<feature type="compositionally biased region" description="Low complexity" evidence="1">
    <location>
        <begin position="225"/>
        <end position="243"/>
    </location>
</feature>
<feature type="compositionally biased region" description="Low complexity" evidence="1">
    <location>
        <begin position="151"/>
        <end position="173"/>
    </location>
</feature>
<dbReference type="EnsemblMetazoa" id="PPA21075.1">
    <property type="protein sequence ID" value="PPA21075.1"/>
    <property type="gene ID" value="WBGene00110629"/>
</dbReference>
<dbReference type="PANTHER" id="PTHR24637:SF236">
    <property type="entry name" value="NEMATODE CUTICLE COLLAGEN N-TERMINAL DOMAIN-CONTAINING PROTEIN"/>
    <property type="match status" value="1"/>
</dbReference>
<evidence type="ECO:0000256" key="1">
    <source>
        <dbReference type="SAM" id="MobiDB-lite"/>
    </source>
</evidence>
<accession>A0A8R1YG01</accession>
<feature type="region of interest" description="Disordered" evidence="1">
    <location>
        <begin position="272"/>
        <end position="517"/>
    </location>
</feature>
<feature type="compositionally biased region" description="Basic and acidic residues" evidence="1">
    <location>
        <begin position="294"/>
        <end position="308"/>
    </location>
</feature>
<feature type="region of interest" description="Disordered" evidence="1">
    <location>
        <begin position="122"/>
        <end position="245"/>
    </location>
</feature>
<dbReference type="Proteomes" id="UP000005239">
    <property type="component" value="Unassembled WGS sequence"/>
</dbReference>
<name>A0A2A6BKM3_PRIPA</name>
<feature type="compositionally biased region" description="Basic and acidic residues" evidence="1">
    <location>
        <begin position="354"/>
        <end position="371"/>
    </location>
</feature>